<keyword evidence="2" id="KW-1185">Reference proteome</keyword>
<dbReference type="Proteomes" id="UP000218054">
    <property type="component" value="Unassembled WGS sequence"/>
</dbReference>
<dbReference type="InterPro" id="IPR011990">
    <property type="entry name" value="TPR-like_helical_dom_sf"/>
</dbReference>
<organism evidence="1 2">
    <name type="scientific">Vandammella animalimorsus</name>
    <dbReference type="NCBI Taxonomy" id="2029117"/>
    <lineage>
        <taxon>Bacteria</taxon>
        <taxon>Pseudomonadati</taxon>
        <taxon>Pseudomonadota</taxon>
        <taxon>Betaproteobacteria</taxon>
        <taxon>Burkholderiales</taxon>
        <taxon>Comamonadaceae</taxon>
        <taxon>Vandammella</taxon>
    </lineage>
</organism>
<dbReference type="SUPFAM" id="SSF54523">
    <property type="entry name" value="Pili subunits"/>
    <property type="match status" value="1"/>
</dbReference>
<accession>A0A2A2AJ42</accession>
<reference evidence="1 2" key="1">
    <citation type="submission" date="2017-08" db="EMBL/GenBank/DDBJ databases">
        <title>WGS of Clinical strains of the CDC Group NO-1 linked to zoonotic infections in humans.</title>
        <authorList>
            <person name="Bernier A.-M."/>
            <person name="Bernard K."/>
        </authorList>
    </citation>
    <scope>NUCLEOTIDE SEQUENCE [LARGE SCALE GENOMIC DNA]</scope>
    <source>
        <strain evidence="1 2">NML00-0135</strain>
    </source>
</reference>
<sequence length="281" mass="30886">MTLAVAALAVAVYALALRQLEARPRAQMAEGLRVRMPVLLQVLQAGGDRHLAADLAVIRSITVGTEVTDHETLRVQAALAEDASLMNPRHEDNYYMAAALLPWQGYTEQAQVVLRRAADARPWDMWPAFFYAFNTSYFERDYAQAAQWAERAALRTGEPNASALRAMAAKWLERGDDPAQGIEMIERLKTITSDERSLRLMDARIERLRGLQALRQAVSAYRQRHGMPPAQLEQLLGGGLLTALPRDPLGMGYELDAQGVPQLAGAAHGAAGMKNGGEDKK</sequence>
<name>A0A2A2AJ42_9BURK</name>
<evidence type="ECO:0000313" key="2">
    <source>
        <dbReference type="Proteomes" id="UP000218054"/>
    </source>
</evidence>
<dbReference type="EMBL" id="NSJB01000002">
    <property type="protein sequence ID" value="PAT37741.1"/>
    <property type="molecule type" value="Genomic_DNA"/>
</dbReference>
<dbReference type="InterPro" id="IPR045584">
    <property type="entry name" value="Pilin-like"/>
</dbReference>
<evidence type="ECO:0000313" key="1">
    <source>
        <dbReference type="EMBL" id="PAT37741.1"/>
    </source>
</evidence>
<protein>
    <submittedName>
        <fullName evidence="1">Uncharacterized protein</fullName>
    </submittedName>
</protein>
<proteinExistence type="predicted"/>
<dbReference type="SUPFAM" id="SSF81901">
    <property type="entry name" value="HCP-like"/>
    <property type="match status" value="1"/>
</dbReference>
<gene>
    <name evidence="1" type="ORF">CK625_05615</name>
</gene>
<dbReference type="AlphaFoldDB" id="A0A2A2AJ42"/>
<comment type="caution">
    <text evidence="1">The sequence shown here is derived from an EMBL/GenBank/DDBJ whole genome shotgun (WGS) entry which is preliminary data.</text>
</comment>
<dbReference type="Gene3D" id="1.25.40.10">
    <property type="entry name" value="Tetratricopeptide repeat domain"/>
    <property type="match status" value="1"/>
</dbReference>